<dbReference type="EMBL" id="LR796247">
    <property type="protein sequence ID" value="CAB4131153.1"/>
    <property type="molecule type" value="Genomic_DNA"/>
</dbReference>
<name>A0A6J5LCT2_9CAUD</name>
<organism evidence="1">
    <name type="scientific">uncultured Caudovirales phage</name>
    <dbReference type="NCBI Taxonomy" id="2100421"/>
    <lineage>
        <taxon>Viruses</taxon>
        <taxon>Duplodnaviria</taxon>
        <taxon>Heunggongvirae</taxon>
        <taxon>Uroviricota</taxon>
        <taxon>Caudoviricetes</taxon>
        <taxon>Peduoviridae</taxon>
        <taxon>Maltschvirus</taxon>
        <taxon>Maltschvirus maltsch</taxon>
    </lineage>
</organism>
<sequence>MNIFYVDRDPVVAAQCLVDKHVVKMILESAQLLSTAHRLLDGEERVQQRLIPGTLENPMYRKHRSWKLPDSRDDTMYQATHVNHPSAVWCRTSIENYLWLADHFHALLCEYTYRYGKIHKCALDISYLLMSPPLELKEWDMTTMPSCMPDEYKVSDDPCTNYRMYYTIGKSKLHKWTNRQPPEWINGND</sequence>
<evidence type="ECO:0000313" key="1">
    <source>
        <dbReference type="EMBL" id="CAB4131153.1"/>
    </source>
</evidence>
<accession>A0A6J5LCT2</accession>
<reference evidence="1" key="1">
    <citation type="submission" date="2020-04" db="EMBL/GenBank/DDBJ databases">
        <authorList>
            <person name="Chiriac C."/>
            <person name="Salcher M."/>
            <person name="Ghai R."/>
            <person name="Kavagutti S V."/>
        </authorList>
    </citation>
    <scope>NUCLEOTIDE SEQUENCE</scope>
</reference>
<protein>
    <submittedName>
        <fullName evidence="1">Uncharacterized protein</fullName>
    </submittedName>
</protein>
<gene>
    <name evidence="1" type="ORF">UFOVP132_46</name>
</gene>
<proteinExistence type="predicted"/>